<dbReference type="PhylomeDB" id="S7ZLE0"/>
<feature type="region of interest" description="Disordered" evidence="1">
    <location>
        <begin position="1"/>
        <end position="35"/>
    </location>
</feature>
<evidence type="ECO:0000256" key="1">
    <source>
        <dbReference type="SAM" id="MobiDB-lite"/>
    </source>
</evidence>
<dbReference type="AlphaFoldDB" id="S7ZLE0"/>
<gene>
    <name evidence="2" type="ORF">PDE_06099</name>
</gene>
<sequence>MASNKISSPVRPAKETQATSKKKMHDFDVTGDAQPFPVDQELRVPSVTPVSQDQLSYSPDLAQLDRILSQLQGHECASPETFAAVKTVNKNQGEGFQPAQARDSDLVFFISKEDLYSFQKWALAV</sequence>
<organism evidence="2 3">
    <name type="scientific">Penicillium oxalicum (strain 114-2 / CGMCC 5302)</name>
    <name type="common">Penicillium decumbens</name>
    <dbReference type="NCBI Taxonomy" id="933388"/>
    <lineage>
        <taxon>Eukaryota</taxon>
        <taxon>Fungi</taxon>
        <taxon>Dikarya</taxon>
        <taxon>Ascomycota</taxon>
        <taxon>Pezizomycotina</taxon>
        <taxon>Eurotiomycetes</taxon>
        <taxon>Eurotiomycetidae</taxon>
        <taxon>Eurotiales</taxon>
        <taxon>Aspergillaceae</taxon>
        <taxon>Penicillium</taxon>
    </lineage>
</organism>
<dbReference type="EMBL" id="KB644413">
    <property type="protein sequence ID" value="EPS31144.1"/>
    <property type="molecule type" value="Genomic_DNA"/>
</dbReference>
<keyword evidence="3" id="KW-1185">Reference proteome</keyword>
<evidence type="ECO:0000313" key="2">
    <source>
        <dbReference type="EMBL" id="EPS31144.1"/>
    </source>
</evidence>
<reference evidence="2 3" key="1">
    <citation type="journal article" date="2013" name="PLoS ONE">
        <title>Genomic and secretomic analyses reveal unique features of the lignocellulolytic enzyme system of Penicillium decumbens.</title>
        <authorList>
            <person name="Liu G."/>
            <person name="Zhang L."/>
            <person name="Wei X."/>
            <person name="Zou G."/>
            <person name="Qin Y."/>
            <person name="Ma L."/>
            <person name="Li J."/>
            <person name="Zheng H."/>
            <person name="Wang S."/>
            <person name="Wang C."/>
            <person name="Xun L."/>
            <person name="Zhao G.-P."/>
            <person name="Zhou Z."/>
            <person name="Qu Y."/>
        </authorList>
    </citation>
    <scope>NUCLEOTIDE SEQUENCE [LARGE SCALE GENOMIC DNA]</scope>
    <source>
        <strain evidence="3">114-2 / CGMCC 5302</strain>
    </source>
</reference>
<proteinExistence type="predicted"/>
<protein>
    <submittedName>
        <fullName evidence="2">Uncharacterized protein</fullName>
    </submittedName>
</protein>
<evidence type="ECO:0000313" key="3">
    <source>
        <dbReference type="Proteomes" id="UP000019376"/>
    </source>
</evidence>
<accession>S7ZLE0</accession>
<dbReference type="HOGENOM" id="CLU_1993403_0_0_1"/>
<dbReference type="Proteomes" id="UP000019376">
    <property type="component" value="Unassembled WGS sequence"/>
</dbReference>
<name>S7ZLE0_PENO1</name>